<protein>
    <recommendedName>
        <fullName evidence="5">2-oxoglutarate-dependent ethylene/succinate-forming enzyme</fullName>
        <ecNumber evidence="4">1.13.12.19</ecNumber>
        <ecNumber evidence="3">1.14.20.7</ecNumber>
    </recommendedName>
    <alternativeName>
        <fullName evidence="7">2-oxoglutarate dioxygenase (ethylene-forming)</fullName>
    </alternativeName>
    <alternativeName>
        <fullName evidence="8">2-oxoglutarate/L-arginine monooxygenase/decarboxylase (succinate-forming)</fullName>
    </alternativeName>
</protein>
<dbReference type="InterPro" id="IPR050231">
    <property type="entry name" value="Iron_ascorbate_oxido_reductase"/>
</dbReference>
<dbReference type="EC" id="1.14.20.7" evidence="3"/>
<evidence type="ECO:0000256" key="8">
    <source>
        <dbReference type="ARBA" id="ARBA00031282"/>
    </source>
</evidence>
<evidence type="ECO:0000256" key="9">
    <source>
        <dbReference type="ARBA" id="ARBA00047725"/>
    </source>
</evidence>
<evidence type="ECO:0000256" key="11">
    <source>
        <dbReference type="RuleBase" id="RU003682"/>
    </source>
</evidence>
<dbReference type="InterPro" id="IPR044861">
    <property type="entry name" value="IPNS-like_FE2OG_OXY"/>
</dbReference>
<comment type="catalytic activity">
    <reaction evidence="10">
        <text>L-arginine + 2-oxoglutarate + O2 = guanidine + L-glutamate 5-semialdehyde + succinate + CO2</text>
        <dbReference type="Rhea" id="RHEA:31535"/>
        <dbReference type="ChEBI" id="CHEBI:15379"/>
        <dbReference type="ChEBI" id="CHEBI:16526"/>
        <dbReference type="ChEBI" id="CHEBI:16810"/>
        <dbReference type="ChEBI" id="CHEBI:30031"/>
        <dbReference type="ChEBI" id="CHEBI:30087"/>
        <dbReference type="ChEBI" id="CHEBI:32682"/>
        <dbReference type="ChEBI" id="CHEBI:58066"/>
        <dbReference type="EC" id="1.14.20.7"/>
    </reaction>
</comment>
<name>A0A323UZG6_9RHOO</name>
<dbReference type="OrthoDB" id="21825at2"/>
<evidence type="ECO:0000256" key="3">
    <source>
        <dbReference type="ARBA" id="ARBA00012293"/>
    </source>
</evidence>
<evidence type="ECO:0000256" key="1">
    <source>
        <dbReference type="ARBA" id="ARBA00001954"/>
    </source>
</evidence>
<keyword evidence="11" id="KW-0479">Metal-binding</keyword>
<keyword evidence="11" id="KW-0560">Oxidoreductase</keyword>
<comment type="pathway">
    <text evidence="2">Alkene biosynthesis; ethylene biosynthesis via 2-oxoglutarate.</text>
</comment>
<proteinExistence type="inferred from homology"/>
<dbReference type="Gene3D" id="2.60.120.330">
    <property type="entry name" value="B-lactam Antibiotic, Isopenicillin N Synthase, Chain"/>
    <property type="match status" value="1"/>
</dbReference>
<dbReference type="Pfam" id="PF03171">
    <property type="entry name" value="2OG-FeII_Oxy"/>
    <property type="match status" value="1"/>
</dbReference>
<keyword evidence="6" id="KW-0266">Ethylene biosynthesis</keyword>
<dbReference type="PRINTS" id="PR00682">
    <property type="entry name" value="IPNSYNTHASE"/>
</dbReference>
<evidence type="ECO:0000313" key="13">
    <source>
        <dbReference type="EMBL" id="PZA17847.1"/>
    </source>
</evidence>
<comment type="catalytic activity">
    <reaction evidence="9">
        <text>2-oxoglutarate + O2 + 2 H(+) = ethene + 3 CO2 + H2O</text>
        <dbReference type="Rhea" id="RHEA:31523"/>
        <dbReference type="ChEBI" id="CHEBI:15377"/>
        <dbReference type="ChEBI" id="CHEBI:15378"/>
        <dbReference type="ChEBI" id="CHEBI:15379"/>
        <dbReference type="ChEBI" id="CHEBI:16526"/>
        <dbReference type="ChEBI" id="CHEBI:16810"/>
        <dbReference type="ChEBI" id="CHEBI:18153"/>
        <dbReference type="EC" id="1.13.12.19"/>
    </reaction>
</comment>
<evidence type="ECO:0000256" key="10">
    <source>
        <dbReference type="ARBA" id="ARBA00049359"/>
    </source>
</evidence>
<evidence type="ECO:0000256" key="2">
    <source>
        <dbReference type="ARBA" id="ARBA00004767"/>
    </source>
</evidence>
<evidence type="ECO:0000259" key="12">
    <source>
        <dbReference type="PROSITE" id="PS51471"/>
    </source>
</evidence>
<dbReference type="GO" id="GO:0046872">
    <property type="term" value="F:metal ion binding"/>
    <property type="evidence" value="ECO:0007669"/>
    <property type="project" value="UniProtKB-KW"/>
</dbReference>
<dbReference type="Proteomes" id="UP000248259">
    <property type="component" value="Unassembled WGS sequence"/>
</dbReference>
<organism evidence="13 14">
    <name type="scientific">Parazoarcus communis SWub3 = DSM 12120</name>
    <dbReference type="NCBI Taxonomy" id="1121029"/>
    <lineage>
        <taxon>Bacteria</taxon>
        <taxon>Pseudomonadati</taxon>
        <taxon>Pseudomonadota</taxon>
        <taxon>Betaproteobacteria</taxon>
        <taxon>Rhodocyclales</taxon>
        <taxon>Zoogloeaceae</taxon>
        <taxon>Parazoarcus</taxon>
    </lineage>
</organism>
<dbReference type="PROSITE" id="PS51471">
    <property type="entry name" value="FE2OG_OXY"/>
    <property type="match status" value="1"/>
</dbReference>
<dbReference type="GO" id="GO:0102276">
    <property type="term" value="F:2-oxoglutarate oxygenase/decarboxylase (ethylene-forming) activity"/>
    <property type="evidence" value="ECO:0007669"/>
    <property type="project" value="UniProtKB-EC"/>
</dbReference>
<dbReference type="InterPro" id="IPR027443">
    <property type="entry name" value="IPNS-like_sf"/>
</dbReference>
<evidence type="ECO:0000256" key="4">
    <source>
        <dbReference type="ARBA" id="ARBA00012531"/>
    </source>
</evidence>
<dbReference type="InterPro" id="IPR026992">
    <property type="entry name" value="DIOX_N"/>
</dbReference>
<dbReference type="InterPro" id="IPR005123">
    <property type="entry name" value="Oxoglu/Fe-dep_dioxygenase_dom"/>
</dbReference>
<keyword evidence="11" id="KW-0408">Iron</keyword>
<sequence>MSASLQAVLPLVDISGLSSPDPLVRTAVGHQLRAAGERHGFFYLCNHDIPTTLIERVFADSERLFALPEGERMALDKALSGCNRGYEPLRAQTLEAGAPPDLKEGFYIGVDLPADDPRVVAGKFNHGPNQWPTSLPGFRDTMDAYFAAAYALAGRVMRGLALSLELPEDHFAPFVDDASATLRLLHYPPQPPNPSPGEKGCGAHTDFGAITLLLQDQSGGLQVLDADSGEWIDAPPIPGTFVVNIGDLIARWTNGRYHSNLHRVINLSGRERYSVPFFFTGNPDVVVECLPNCLGPGESPQYPPVTVEQHLAECYRRTYG</sequence>
<dbReference type="Pfam" id="PF14226">
    <property type="entry name" value="DIOX_N"/>
    <property type="match status" value="1"/>
</dbReference>
<dbReference type="EC" id="1.13.12.19" evidence="4"/>
<dbReference type="GO" id="GO:0009693">
    <property type="term" value="P:ethylene biosynthetic process"/>
    <property type="evidence" value="ECO:0007669"/>
    <property type="project" value="UniProtKB-KW"/>
</dbReference>
<dbReference type="SUPFAM" id="SSF51197">
    <property type="entry name" value="Clavaminate synthase-like"/>
    <property type="match status" value="1"/>
</dbReference>
<comment type="similarity">
    <text evidence="11">Belongs to the iron/ascorbate-dependent oxidoreductase family.</text>
</comment>
<reference evidence="13 14" key="1">
    <citation type="submission" date="2018-06" db="EMBL/GenBank/DDBJ databases">
        <title>Azoarcus communis strain SWub3 genome.</title>
        <authorList>
            <person name="Zorraquino Salvo V."/>
            <person name="Toubiana D."/>
            <person name="Blumwald E."/>
        </authorList>
    </citation>
    <scope>NUCLEOTIDE SEQUENCE [LARGE SCALE GENOMIC DNA]</scope>
    <source>
        <strain evidence="13 14">SWub3</strain>
    </source>
</reference>
<evidence type="ECO:0000256" key="7">
    <source>
        <dbReference type="ARBA" id="ARBA00031011"/>
    </source>
</evidence>
<dbReference type="AlphaFoldDB" id="A0A323UZG6"/>
<dbReference type="EMBL" id="QKOE01000002">
    <property type="protein sequence ID" value="PZA17847.1"/>
    <property type="molecule type" value="Genomic_DNA"/>
</dbReference>
<gene>
    <name evidence="13" type="ORF">DNK49_04835</name>
</gene>
<evidence type="ECO:0000313" key="14">
    <source>
        <dbReference type="Proteomes" id="UP000248259"/>
    </source>
</evidence>
<comment type="cofactor">
    <cofactor evidence="1">
        <name>Fe(2+)</name>
        <dbReference type="ChEBI" id="CHEBI:29033"/>
    </cofactor>
</comment>
<keyword evidence="14" id="KW-1185">Reference proteome</keyword>
<dbReference type="RefSeq" id="WP_110523190.1">
    <property type="nucleotide sequence ID" value="NZ_QKOE01000002.1"/>
</dbReference>
<accession>A0A323UZG6</accession>
<dbReference type="PANTHER" id="PTHR47990">
    <property type="entry name" value="2-OXOGLUTARATE (2OG) AND FE(II)-DEPENDENT OXYGENASE SUPERFAMILY PROTEIN-RELATED"/>
    <property type="match status" value="1"/>
</dbReference>
<comment type="caution">
    <text evidence="13">The sequence shown here is derived from an EMBL/GenBank/DDBJ whole genome shotgun (WGS) entry which is preliminary data.</text>
</comment>
<feature type="domain" description="Fe2OG dioxygenase" evidence="12">
    <location>
        <begin position="177"/>
        <end position="281"/>
    </location>
</feature>
<evidence type="ECO:0000256" key="6">
    <source>
        <dbReference type="ARBA" id="ARBA00022666"/>
    </source>
</evidence>
<evidence type="ECO:0000256" key="5">
    <source>
        <dbReference type="ARBA" id="ARBA00019045"/>
    </source>
</evidence>